<reference evidence="10 11" key="1">
    <citation type="submission" date="2018-08" db="EMBL/GenBank/DDBJ databases">
        <title>A genome reference for cultivated species of the human gut microbiota.</title>
        <authorList>
            <person name="Zou Y."/>
            <person name="Xue W."/>
            <person name="Luo G."/>
        </authorList>
    </citation>
    <scope>NUCLEOTIDE SEQUENCE [LARGE SCALE GENOMIC DNA]</scope>
    <source>
        <strain evidence="10 11">OF01-3</strain>
    </source>
</reference>
<gene>
    <name evidence="9 10" type="primary">secE</name>
    <name evidence="10" type="ORF">DXA39_03720</name>
</gene>
<dbReference type="AlphaFoldDB" id="A0A3E2TK29"/>
<protein>
    <recommendedName>
        <fullName evidence="9">Protein translocase subunit SecE</fullName>
    </recommendedName>
</protein>
<dbReference type="GO" id="GO:0008320">
    <property type="term" value="F:protein transmembrane transporter activity"/>
    <property type="evidence" value="ECO:0007669"/>
    <property type="project" value="UniProtKB-UniRule"/>
</dbReference>
<keyword evidence="6 9" id="KW-1133">Transmembrane helix</keyword>
<dbReference type="GO" id="GO:0043952">
    <property type="term" value="P:protein transport by the Sec complex"/>
    <property type="evidence" value="ECO:0007669"/>
    <property type="project" value="UniProtKB-UniRule"/>
</dbReference>
<dbReference type="InterPro" id="IPR005807">
    <property type="entry name" value="SecE_bac"/>
</dbReference>
<evidence type="ECO:0000313" key="10">
    <source>
        <dbReference type="EMBL" id="RGB77335.1"/>
    </source>
</evidence>
<dbReference type="OrthoDB" id="9799073at2"/>
<dbReference type="PANTHER" id="PTHR33910:SF1">
    <property type="entry name" value="PROTEIN TRANSLOCASE SUBUNIT SECE"/>
    <property type="match status" value="1"/>
</dbReference>
<dbReference type="InterPro" id="IPR038379">
    <property type="entry name" value="SecE_sf"/>
</dbReference>
<keyword evidence="7 9" id="KW-0811">Translocation</keyword>
<evidence type="ECO:0000256" key="3">
    <source>
        <dbReference type="ARBA" id="ARBA00022475"/>
    </source>
</evidence>
<evidence type="ECO:0000256" key="2">
    <source>
        <dbReference type="ARBA" id="ARBA00022448"/>
    </source>
</evidence>
<sequence length="63" mass="7309">MAKKEEGFITSVKKERKKIQWPDKSTTLEYALLVIVISAITAVLIWILDRFIFANLVNFLIKL</sequence>
<dbReference type="GO" id="GO:0005886">
    <property type="term" value="C:plasma membrane"/>
    <property type="evidence" value="ECO:0007669"/>
    <property type="project" value="UniProtKB-SubCell"/>
</dbReference>
<feature type="transmembrane region" description="Helical" evidence="9">
    <location>
        <begin position="30"/>
        <end position="48"/>
    </location>
</feature>
<organism evidence="10 11">
    <name type="scientific">Anaerococcus nagyae</name>
    <dbReference type="NCBI Taxonomy" id="1755241"/>
    <lineage>
        <taxon>Bacteria</taxon>
        <taxon>Bacillati</taxon>
        <taxon>Bacillota</taxon>
        <taxon>Tissierellia</taxon>
        <taxon>Tissierellales</taxon>
        <taxon>Peptoniphilaceae</taxon>
        <taxon>Anaerococcus</taxon>
    </lineage>
</organism>
<name>A0A3E2TK29_9FIRM</name>
<comment type="similarity">
    <text evidence="9">Belongs to the SecE/SEC61-gamma family.</text>
</comment>
<dbReference type="Proteomes" id="UP000261011">
    <property type="component" value="Unassembled WGS sequence"/>
</dbReference>
<dbReference type="Gene3D" id="1.20.5.1030">
    <property type="entry name" value="Preprotein translocase secy subunit"/>
    <property type="match status" value="1"/>
</dbReference>
<dbReference type="EMBL" id="QVEU01000002">
    <property type="protein sequence ID" value="RGB77335.1"/>
    <property type="molecule type" value="Genomic_DNA"/>
</dbReference>
<keyword evidence="5 9" id="KW-0653">Protein transport</keyword>
<dbReference type="PANTHER" id="PTHR33910">
    <property type="entry name" value="PROTEIN TRANSLOCASE SUBUNIT SECE"/>
    <property type="match status" value="1"/>
</dbReference>
<dbReference type="RefSeq" id="WP_117521118.1">
    <property type="nucleotide sequence ID" value="NZ_AP031484.1"/>
</dbReference>
<dbReference type="HAMAP" id="MF_00422">
    <property type="entry name" value="SecE"/>
    <property type="match status" value="1"/>
</dbReference>
<proteinExistence type="inferred from homology"/>
<dbReference type="GO" id="GO:0009306">
    <property type="term" value="P:protein secretion"/>
    <property type="evidence" value="ECO:0007669"/>
    <property type="project" value="UniProtKB-UniRule"/>
</dbReference>
<evidence type="ECO:0000256" key="5">
    <source>
        <dbReference type="ARBA" id="ARBA00022927"/>
    </source>
</evidence>
<keyword evidence="8 9" id="KW-0472">Membrane</keyword>
<dbReference type="InterPro" id="IPR001901">
    <property type="entry name" value="Translocase_SecE/Sec61-g"/>
</dbReference>
<dbReference type="GO" id="GO:0006605">
    <property type="term" value="P:protein targeting"/>
    <property type="evidence" value="ECO:0007669"/>
    <property type="project" value="UniProtKB-UniRule"/>
</dbReference>
<evidence type="ECO:0000256" key="9">
    <source>
        <dbReference type="HAMAP-Rule" id="MF_00422"/>
    </source>
</evidence>
<accession>A0A3E2TK29</accession>
<evidence type="ECO:0000256" key="8">
    <source>
        <dbReference type="ARBA" id="ARBA00023136"/>
    </source>
</evidence>
<dbReference type="Pfam" id="PF00584">
    <property type="entry name" value="SecE"/>
    <property type="match status" value="1"/>
</dbReference>
<keyword evidence="3 9" id="KW-1003">Cell membrane</keyword>
<keyword evidence="11" id="KW-1185">Reference proteome</keyword>
<evidence type="ECO:0000313" key="11">
    <source>
        <dbReference type="Proteomes" id="UP000261011"/>
    </source>
</evidence>
<comment type="subunit">
    <text evidence="9">Component of the Sec protein translocase complex. Heterotrimer consisting of SecY, SecE and SecG subunits. The heterotrimers can form oligomers, although 1 heterotrimer is thought to be able to translocate proteins. Interacts with the ribosome. Interacts with SecDF, and other proteins may be involved. Interacts with SecA.</text>
</comment>
<evidence type="ECO:0000256" key="1">
    <source>
        <dbReference type="ARBA" id="ARBA00004370"/>
    </source>
</evidence>
<keyword evidence="2 9" id="KW-0813">Transport</keyword>
<evidence type="ECO:0000256" key="4">
    <source>
        <dbReference type="ARBA" id="ARBA00022692"/>
    </source>
</evidence>
<comment type="function">
    <text evidence="9">Essential subunit of the Sec protein translocation channel SecYEG. Clamps together the 2 halves of SecY. May contact the channel plug during translocation.</text>
</comment>
<dbReference type="GO" id="GO:0065002">
    <property type="term" value="P:intracellular protein transmembrane transport"/>
    <property type="evidence" value="ECO:0007669"/>
    <property type="project" value="UniProtKB-UniRule"/>
</dbReference>
<evidence type="ECO:0000256" key="6">
    <source>
        <dbReference type="ARBA" id="ARBA00022989"/>
    </source>
</evidence>
<comment type="subcellular location">
    <subcellularLocation>
        <location evidence="9">Cell membrane</location>
        <topology evidence="9">Single-pass membrane protein</topology>
    </subcellularLocation>
    <subcellularLocation>
        <location evidence="1">Membrane</location>
    </subcellularLocation>
</comment>
<comment type="caution">
    <text evidence="10">The sequence shown here is derived from an EMBL/GenBank/DDBJ whole genome shotgun (WGS) entry which is preliminary data.</text>
</comment>
<dbReference type="NCBIfam" id="TIGR00964">
    <property type="entry name" value="secE_bact"/>
    <property type="match status" value="1"/>
</dbReference>
<keyword evidence="4 9" id="KW-0812">Transmembrane</keyword>
<evidence type="ECO:0000256" key="7">
    <source>
        <dbReference type="ARBA" id="ARBA00023010"/>
    </source>
</evidence>